<name>A0A090Q0D5_9FLAO</name>
<dbReference type="AlphaFoldDB" id="A0A090Q0D5"/>
<evidence type="ECO:0008006" key="4">
    <source>
        <dbReference type="Google" id="ProtNLM"/>
    </source>
</evidence>
<evidence type="ECO:0000313" key="3">
    <source>
        <dbReference type="Proteomes" id="UP000029221"/>
    </source>
</evidence>
<keyword evidence="1" id="KW-0812">Transmembrane</keyword>
<reference evidence="2" key="1">
    <citation type="journal article" date="2014" name="Genome Announc.">
        <title>Draft Genome Sequences of Marine Flavobacterium Nonlabens Strains NR17, NR24, NR27, NR32, NR33, and Ara13.</title>
        <authorList>
            <person name="Nakanishi M."/>
            <person name="Meirelles P."/>
            <person name="Suzuki R."/>
            <person name="Takatani N."/>
            <person name="Mino S."/>
            <person name="Suda W."/>
            <person name="Oshima K."/>
            <person name="Hattori M."/>
            <person name="Ohkuma M."/>
            <person name="Hosokawa M."/>
            <person name="Miyashita K."/>
            <person name="Thompson F.L."/>
            <person name="Niwa A."/>
            <person name="Sawabe T."/>
            <person name="Sawabe T."/>
        </authorList>
    </citation>
    <scope>NUCLEOTIDE SEQUENCE [LARGE SCALE GENOMIC DNA]</scope>
    <source>
        <strain evidence="2">JCM 19294</strain>
    </source>
</reference>
<organism evidence="2 3">
    <name type="scientific">Nonlabens tegetincola</name>
    <dbReference type="NCBI Taxonomy" id="323273"/>
    <lineage>
        <taxon>Bacteria</taxon>
        <taxon>Pseudomonadati</taxon>
        <taxon>Bacteroidota</taxon>
        <taxon>Flavobacteriia</taxon>
        <taxon>Flavobacteriales</taxon>
        <taxon>Flavobacteriaceae</taxon>
        <taxon>Nonlabens</taxon>
    </lineage>
</organism>
<protein>
    <recommendedName>
        <fullName evidence="4">Cytochrome C oxidase Cbb3</fullName>
    </recommendedName>
</protein>
<keyword evidence="1" id="KW-0472">Membrane</keyword>
<gene>
    <name evidence="2" type="ORF">JCM19294_2037</name>
</gene>
<accession>A0A090Q0D5</accession>
<feature type="transmembrane region" description="Helical" evidence="1">
    <location>
        <begin position="6"/>
        <end position="28"/>
    </location>
</feature>
<keyword evidence="1" id="KW-1133">Transmembrane helix</keyword>
<keyword evidence="3" id="KW-1185">Reference proteome</keyword>
<evidence type="ECO:0000256" key="1">
    <source>
        <dbReference type="SAM" id="Phobius"/>
    </source>
</evidence>
<dbReference type="Proteomes" id="UP000029221">
    <property type="component" value="Unassembled WGS sequence"/>
</dbReference>
<dbReference type="InterPro" id="IPR008620">
    <property type="entry name" value="FixH"/>
</dbReference>
<dbReference type="Pfam" id="PF05751">
    <property type="entry name" value="FixH"/>
    <property type="match status" value="1"/>
</dbReference>
<dbReference type="STRING" id="319236.BST91_07715"/>
<comment type="caution">
    <text evidence="2">The sequence shown here is derived from an EMBL/GenBank/DDBJ whole genome shotgun (WGS) entry which is preliminary data.</text>
</comment>
<dbReference type="RefSeq" id="WP_042277842.1">
    <property type="nucleotide sequence ID" value="NZ_BBML01000002.1"/>
</dbReference>
<dbReference type="eggNOG" id="COG5456">
    <property type="taxonomic scope" value="Bacteria"/>
</dbReference>
<proteinExistence type="predicted"/>
<dbReference type="EMBL" id="BBML01000002">
    <property type="protein sequence ID" value="GAK96524.1"/>
    <property type="molecule type" value="Genomic_DNA"/>
</dbReference>
<evidence type="ECO:0000313" key="2">
    <source>
        <dbReference type="EMBL" id="GAK96524.1"/>
    </source>
</evidence>
<sequence>MKWNWGTGIVLGMIGFIAFIMFMVITMLTDSDYDHDLVTENYYAKEMAYQDEIDQEKRLESLSKKINGKRTKEGWLIEFPEEINEINSSGTVFLYRPSNQKLDIQFDLKLSGSHLLIPDNKLVDGRWNITIEWTTKDNDYLYKESILY</sequence>